<organism evidence="7">
    <name type="scientific">Penicillium chrysogenum</name>
    <name type="common">Penicillium notatum</name>
    <dbReference type="NCBI Taxonomy" id="5076"/>
    <lineage>
        <taxon>Eukaryota</taxon>
        <taxon>Fungi</taxon>
        <taxon>Dikarya</taxon>
        <taxon>Ascomycota</taxon>
        <taxon>Pezizomycotina</taxon>
        <taxon>Eurotiomycetes</taxon>
        <taxon>Eurotiomycetidae</taxon>
        <taxon>Eurotiales</taxon>
        <taxon>Aspergillaceae</taxon>
        <taxon>Penicillium</taxon>
        <taxon>Penicillium chrysogenum species complex</taxon>
    </lineage>
</organism>
<dbReference type="Gene3D" id="3.30.43.10">
    <property type="entry name" value="Uridine Diphospho-n-acetylenolpyruvylglucosamine Reductase, domain 2"/>
    <property type="match status" value="1"/>
</dbReference>
<evidence type="ECO:0000256" key="5">
    <source>
        <dbReference type="SAM" id="MobiDB-lite"/>
    </source>
</evidence>
<name>A0A167XWU1_PENCH</name>
<keyword evidence="2" id="KW-0285">Flavoprotein</keyword>
<dbReference type="InterPro" id="IPR016169">
    <property type="entry name" value="FAD-bd_PCMH_sub2"/>
</dbReference>
<evidence type="ECO:0000256" key="3">
    <source>
        <dbReference type="ARBA" id="ARBA00022827"/>
    </source>
</evidence>
<dbReference type="Proteomes" id="UP000076449">
    <property type="component" value="Chromosome I"/>
</dbReference>
<dbReference type="Pfam" id="PF08031">
    <property type="entry name" value="BBE"/>
    <property type="match status" value="1"/>
</dbReference>
<evidence type="ECO:0000256" key="4">
    <source>
        <dbReference type="ARBA" id="ARBA00023002"/>
    </source>
</evidence>
<feature type="region of interest" description="Disordered" evidence="5">
    <location>
        <begin position="299"/>
        <end position="324"/>
    </location>
</feature>
<evidence type="ECO:0000313" key="7">
    <source>
        <dbReference type="EMBL" id="KZN93299.1"/>
    </source>
</evidence>
<dbReference type="Gene3D" id="3.30.465.10">
    <property type="match status" value="1"/>
</dbReference>
<feature type="compositionally biased region" description="Polar residues" evidence="5">
    <location>
        <begin position="299"/>
        <end position="311"/>
    </location>
</feature>
<keyword evidence="3" id="KW-0274">FAD</keyword>
<protein>
    <submittedName>
        <fullName evidence="7">6-hydroxy-D-nicotine oxidase</fullName>
    </submittedName>
</protein>
<evidence type="ECO:0000259" key="6">
    <source>
        <dbReference type="PROSITE" id="PS51387"/>
    </source>
</evidence>
<dbReference type="AlphaFoldDB" id="A0A167XWU1"/>
<gene>
    <name evidence="7" type="ORF">EN45_034730</name>
</gene>
<evidence type="ECO:0000256" key="2">
    <source>
        <dbReference type="ARBA" id="ARBA00022630"/>
    </source>
</evidence>
<dbReference type="Pfam" id="PF01565">
    <property type="entry name" value="FAD_binding_4"/>
    <property type="match status" value="1"/>
</dbReference>
<dbReference type="InterPro" id="IPR006094">
    <property type="entry name" value="Oxid_FAD_bind_N"/>
</dbReference>
<keyword evidence="4" id="KW-0560">Oxidoreductase</keyword>
<dbReference type="Gene3D" id="3.40.462.20">
    <property type="match status" value="1"/>
</dbReference>
<dbReference type="SUPFAM" id="SSF56176">
    <property type="entry name" value="FAD-binding/transporter-associated domain-like"/>
    <property type="match status" value="1"/>
</dbReference>
<accession>A0A167XWU1</accession>
<dbReference type="GO" id="GO:0071949">
    <property type="term" value="F:FAD binding"/>
    <property type="evidence" value="ECO:0007669"/>
    <property type="project" value="InterPro"/>
</dbReference>
<dbReference type="InterPro" id="IPR036318">
    <property type="entry name" value="FAD-bd_PCMH-like_sf"/>
</dbReference>
<feature type="domain" description="FAD-binding PCMH-type" evidence="6">
    <location>
        <begin position="40"/>
        <end position="209"/>
    </location>
</feature>
<dbReference type="InterPro" id="IPR016166">
    <property type="entry name" value="FAD-bd_PCMH"/>
</dbReference>
<comment type="similarity">
    <text evidence="1">Belongs to the oxygen-dependent FAD-linked oxidoreductase family.</text>
</comment>
<dbReference type="InterPro" id="IPR016167">
    <property type="entry name" value="FAD-bd_PCMH_sub1"/>
</dbReference>
<sequence length="475" mass="50716">MAATEASLVPILRRLIPGLSIYTAGNSNFQDCLNFYNHALDEQPLVCVKPVIDQEVAQVIQFCNTSGIPFCVRSGGHDFFGRSLIKGGVLIDMRAIDSIIVEPGRASARVGGGVIAGTLQETLGSQGLFTPTGQTNTVGYVSWACGGGYGFYVGTYGFGVDQILGARVVLAGGQIVNTDQDPELLWALRGAGAGTFGIVTELRVKVYPVPDLYAGFLAFPLSDAAAVMDRIDKLLDEDFPDEFSGDAIAAHPEMVPMPVSEPCLVLFWCWTVTDEGLAPAKRFLDQMVQAGKVLGNTVTENSQADSHTRSPATPAAYGAGDTSSPTFVRSRNVDRVQHKVGAILAQQPPPHPMSIVIFHNNHGRGVRDGIADEVGSTFANRYKHVILGFHGGTKSGPVDAQDVSNAATWATELRDAIDRDGLSLQGGFPSFFPPDQVDVEEFFGAQGAARLRRLKARLDPDNIFCHALPGLGQAK</sequence>
<dbReference type="InterPro" id="IPR012951">
    <property type="entry name" value="BBE"/>
</dbReference>
<dbReference type="PROSITE" id="PS51387">
    <property type="entry name" value="FAD_PCMH"/>
    <property type="match status" value="1"/>
</dbReference>
<dbReference type="GO" id="GO:0016491">
    <property type="term" value="F:oxidoreductase activity"/>
    <property type="evidence" value="ECO:0007669"/>
    <property type="project" value="UniProtKB-KW"/>
</dbReference>
<evidence type="ECO:0000256" key="1">
    <source>
        <dbReference type="ARBA" id="ARBA00005466"/>
    </source>
</evidence>
<dbReference type="InterPro" id="IPR050416">
    <property type="entry name" value="FAD-linked_Oxidoreductase"/>
</dbReference>
<dbReference type="PANTHER" id="PTHR42973:SF7">
    <property type="entry name" value="FAD-BINDING PCMH-TYPE DOMAIN-CONTAINING PROTEIN"/>
    <property type="match status" value="1"/>
</dbReference>
<reference evidence="7" key="1">
    <citation type="journal article" date="2014" name="Genome Announc.">
        <title>Complete sequencing and chromosome-scale genome assembly of the industrial progenitor strain P2niaD18 from the penicillin producer Penicillium chrysogenum.</title>
        <authorList>
            <person name="Specht T."/>
            <person name="Dahlmann T.A."/>
            <person name="Zadra I."/>
            <person name="Kurnsteiner H."/>
            <person name="Kuck U."/>
        </authorList>
    </citation>
    <scope>NUCLEOTIDE SEQUENCE [LARGE SCALE GENOMIC DNA]</scope>
    <source>
        <strain evidence="7">P2niaD18</strain>
    </source>
</reference>
<dbReference type="EMBL" id="CM002798">
    <property type="protein sequence ID" value="KZN93299.1"/>
    <property type="molecule type" value="Genomic_DNA"/>
</dbReference>
<dbReference type="PANTHER" id="PTHR42973">
    <property type="entry name" value="BINDING OXIDOREDUCTASE, PUTATIVE (AFU_ORTHOLOGUE AFUA_1G17690)-RELATED"/>
    <property type="match status" value="1"/>
</dbReference>
<proteinExistence type="inferred from homology"/>